<proteinExistence type="predicted"/>
<evidence type="ECO:0000313" key="2">
    <source>
        <dbReference type="Proteomes" id="UP001235939"/>
    </source>
</evidence>
<name>A0ABY6KKS2_9ARAC</name>
<accession>A0ABY6KKS2</accession>
<dbReference type="EMBL" id="CP092868">
    <property type="protein sequence ID" value="UYV69304.1"/>
    <property type="molecule type" value="Genomic_DNA"/>
</dbReference>
<organism evidence="1 2">
    <name type="scientific">Cordylochernes scorpioides</name>
    <dbReference type="NCBI Taxonomy" id="51811"/>
    <lineage>
        <taxon>Eukaryota</taxon>
        <taxon>Metazoa</taxon>
        <taxon>Ecdysozoa</taxon>
        <taxon>Arthropoda</taxon>
        <taxon>Chelicerata</taxon>
        <taxon>Arachnida</taxon>
        <taxon>Pseudoscorpiones</taxon>
        <taxon>Cheliferoidea</taxon>
        <taxon>Chernetidae</taxon>
        <taxon>Cordylochernes</taxon>
    </lineage>
</organism>
<keyword evidence="2" id="KW-1185">Reference proteome</keyword>
<sequence>MQRSRRTKLRGVLQASCCLKRSDCCLPPMPVCFLEYSRRFYQLLSPVLLQLSFTVLQLDPSSQISQHDLLSQKSRQDFITTKSTGFYHN</sequence>
<dbReference type="Proteomes" id="UP001235939">
    <property type="component" value="Chromosome 06"/>
</dbReference>
<reference evidence="1 2" key="1">
    <citation type="submission" date="2022-01" db="EMBL/GenBank/DDBJ databases">
        <title>A chromosomal length assembly of Cordylochernes scorpioides.</title>
        <authorList>
            <person name="Zeh D."/>
            <person name="Zeh J."/>
        </authorList>
    </citation>
    <scope>NUCLEOTIDE SEQUENCE [LARGE SCALE GENOMIC DNA]</scope>
    <source>
        <strain evidence="1">IN4F17</strain>
        <tissue evidence="1">Whole Body</tissue>
    </source>
</reference>
<evidence type="ECO:0000313" key="1">
    <source>
        <dbReference type="EMBL" id="UYV69304.1"/>
    </source>
</evidence>
<gene>
    <name evidence="1" type="ORF">LAZ67_6003193</name>
</gene>
<protein>
    <submittedName>
        <fullName evidence="1">Uncharacterized protein</fullName>
    </submittedName>
</protein>